<comment type="caution">
    <text evidence="4">The sequence shown here is derived from an EMBL/GenBank/DDBJ whole genome shotgun (WGS) entry which is preliminary data.</text>
</comment>
<dbReference type="SUPFAM" id="SSF158235">
    <property type="entry name" value="SOCS box-like"/>
    <property type="match status" value="1"/>
</dbReference>
<dbReference type="PANTHER" id="PTHR21575:SF12">
    <property type="entry name" value="PROTEIN HID1"/>
    <property type="match status" value="1"/>
</dbReference>
<dbReference type="GO" id="GO:0016020">
    <property type="term" value="C:membrane"/>
    <property type="evidence" value="ECO:0007669"/>
    <property type="project" value="TreeGrafter"/>
</dbReference>
<dbReference type="SMART" id="SM00248">
    <property type="entry name" value="ANK"/>
    <property type="match status" value="15"/>
</dbReference>
<dbReference type="EMBL" id="VSWD01000010">
    <property type="protein sequence ID" value="KAK3089050.1"/>
    <property type="molecule type" value="Genomic_DNA"/>
</dbReference>
<name>A0AA89BN43_PINIB</name>
<sequence length="1561" mass="175206">MLHAFQLTKPPDFVTFKRKNRKALRRRQSQGRSLYSTFDFEKEKRLDSLMDQNYQLRDRTQDRSRNGFEKREKRRRIRKLQDAISDNDMDKVRECLQESFDVDFQYRGQTALQHAVKEGKFEICKLLIGRGAEVDVTDAEKNSLLNMACWRGHYDIAELLIRNNANINSQNDGNLTPLNACAIKGECRIAQLLLQANCTAALPDSSGNTPLHTAVKHNQEAMVQILAKNNDLLDCINEENRTPLMLASSLGYSVIVDILLENGADTKKQDRRGRSAVLDAAENGHDRIIKSLLQYNADVNLSTKKGHTPLLEAINNSHLRCAELLIEYPGCDPDKTDRSQHQAPIHAAVRQVSQTFGNDSDLAMDVVKNLVSHGCNINIQDNQGWTPLYQSAFAGNAELTGLLLDKGADLSVKTKEGDTVLHGAVYGYNVTVVELLIKAGCAVNEINNKGMHALYSAVMLRGDVQIVKSLINAGSDLNLQESASSLTPLHEAIVQYFTQAAVLLIKSGCDINRVNGKKQTPLYTACEKGNDALVENLLATPGCKVGGAAQTTIPLHAAVMNNFSYIVQKLINAGANINELNFDGLTPIMVASQENSVRAAKVLLRNGCDLQAHAKVKKLMKCCLFHEDAHPHFDLEPMFLAMAHKNLELLQLYVYCSKHPSYKTIKTLSEILRTARELHTHLSKDQRQNILKFFKDTIEIPRSLQEICRGNIRDLIGCNIYQKMEELPVANKLKEYLLMKEILGEMDAEEEEEERHVGRFTFPIEASDEAFWEQFWSESVTCVQDVFTLIPAAEIRALREESPSNLATLCYKAVEKLVNAAESGCPSQREQQTVLNCVRLLTRILPYIFEDPDWRGFFWSSLPGQNEDVEKESPPLAQSLLNALSDLLFCPDFTVQSNRKSGPDNPEDMGSIDSCEYIWESGVGFAHSPPHSVHHDQHRMEIIKLFLTCFSETMYLPPVADAHASPNQWIHYFTSTENRHALPLFTSMLNIVCAYDPVGYGVPYNHLMFTDSREAIVEGALQVLCVTLENESSGQNVSVDGTTGGTAMDAQGDTGGSDNLFVNYLSRIHREEDFHFILKGITRLLNNPLTQTYLPGSTKKIQFHQELLVLFWKMCDINKKFMFYVLKSSDVLDVLVPILYFLNDARADQSRVGLMHIGVFILLLLSGERNFGVRLNKPYSVRVPMDIPVFTGTHADFLIIVFHKIITTGHQRLQPLFDCLLTIIVNVSPYLKTLSMVASTKLLHLLEAFSTPWFLYASPTNHHLVFFLLEVFNNIIQYQFDGNCNLVYTIIRKRNVFHQLANLPTEHTTIAKAMSKRGKKFVQLTAPSDSKEPQTMEGAIPAAEAEPGTLKASLAATPRLDKMTEKSAPDEGHTDPTLQELAKSSGTVNIQPPSEIQDPTAEENPAIERPKVQKAKSVSTPPSSPTSPTSSESGRFPLTRTNSTQSTAGSWVATPEWVQSWKQKLPLQTIMRMLQVLVPQVEKICIDKGLTDESEILKFLQHGTLVGLLPVPHPILIRKYQANSGTTMWFRTYLWGVIYLRNVDPPVWYDTNVKLFEIQRV</sequence>
<evidence type="ECO:0000256" key="2">
    <source>
        <dbReference type="SAM" id="MobiDB-lite"/>
    </source>
</evidence>
<keyword evidence="5" id="KW-1185">Reference proteome</keyword>
<proteinExistence type="predicted"/>
<dbReference type="PANTHER" id="PTHR21575">
    <property type="entry name" value="PROTEIN HID1"/>
    <property type="match status" value="1"/>
</dbReference>
<dbReference type="InterPro" id="IPR002110">
    <property type="entry name" value="Ankyrin_rpt"/>
</dbReference>
<feature type="compositionally biased region" description="Basic and acidic residues" evidence="2">
    <location>
        <begin position="56"/>
        <end position="71"/>
    </location>
</feature>
<dbReference type="CDD" id="cd03587">
    <property type="entry name" value="SOCS"/>
    <property type="match status" value="1"/>
</dbReference>
<feature type="compositionally biased region" description="Polar residues" evidence="2">
    <location>
        <begin position="1382"/>
        <end position="1394"/>
    </location>
</feature>
<reference evidence="4" key="1">
    <citation type="submission" date="2019-08" db="EMBL/GenBank/DDBJ databases">
        <title>The improved chromosome-level genome for the pearl oyster Pinctada fucata martensii using PacBio sequencing and Hi-C.</title>
        <authorList>
            <person name="Zheng Z."/>
        </authorList>
    </citation>
    <scope>NUCLEOTIDE SEQUENCE</scope>
    <source>
        <strain evidence="4">ZZ-2019</strain>
        <tissue evidence="4">Adductor muscle</tissue>
    </source>
</reference>
<feature type="repeat" description="ANK" evidence="1">
    <location>
        <begin position="416"/>
        <end position="448"/>
    </location>
</feature>
<dbReference type="GO" id="GO:0000138">
    <property type="term" value="C:Golgi trans cisterna"/>
    <property type="evidence" value="ECO:0007669"/>
    <property type="project" value="TreeGrafter"/>
</dbReference>
<dbReference type="Gene3D" id="1.25.40.20">
    <property type="entry name" value="Ankyrin repeat-containing domain"/>
    <property type="match status" value="4"/>
</dbReference>
<feature type="repeat" description="ANK" evidence="1">
    <location>
        <begin position="107"/>
        <end position="139"/>
    </location>
</feature>
<dbReference type="Pfam" id="PF07525">
    <property type="entry name" value="SOCS_box"/>
    <property type="match status" value="1"/>
</dbReference>
<accession>A0AA89BN43</accession>
<feature type="repeat" description="ANK" evidence="1">
    <location>
        <begin position="140"/>
        <end position="172"/>
    </location>
</feature>
<organism evidence="4 5">
    <name type="scientific">Pinctada imbricata</name>
    <name type="common">Atlantic pearl-oyster</name>
    <name type="synonym">Pinctada martensii</name>
    <dbReference type="NCBI Taxonomy" id="66713"/>
    <lineage>
        <taxon>Eukaryota</taxon>
        <taxon>Metazoa</taxon>
        <taxon>Spiralia</taxon>
        <taxon>Lophotrochozoa</taxon>
        <taxon>Mollusca</taxon>
        <taxon>Bivalvia</taxon>
        <taxon>Autobranchia</taxon>
        <taxon>Pteriomorphia</taxon>
        <taxon>Pterioida</taxon>
        <taxon>Pterioidea</taxon>
        <taxon>Pteriidae</taxon>
        <taxon>Pinctada</taxon>
    </lineage>
</organism>
<feature type="repeat" description="ANK" evidence="1">
    <location>
        <begin position="272"/>
        <end position="304"/>
    </location>
</feature>
<dbReference type="PROSITE" id="PS50088">
    <property type="entry name" value="ANK_REPEAT"/>
    <property type="match status" value="10"/>
</dbReference>
<feature type="compositionally biased region" description="Basic and acidic residues" evidence="2">
    <location>
        <begin position="1363"/>
        <end position="1374"/>
    </location>
</feature>
<evidence type="ECO:0000313" key="5">
    <source>
        <dbReference type="Proteomes" id="UP001186944"/>
    </source>
</evidence>
<feature type="compositionally biased region" description="Low complexity" evidence="2">
    <location>
        <begin position="1337"/>
        <end position="1348"/>
    </location>
</feature>
<feature type="repeat" description="ANK" evidence="1">
    <location>
        <begin position="484"/>
        <end position="516"/>
    </location>
</feature>
<dbReference type="PROSITE" id="PS50225">
    <property type="entry name" value="SOCS"/>
    <property type="match status" value="1"/>
</dbReference>
<dbReference type="Pfam" id="PF00023">
    <property type="entry name" value="Ank"/>
    <property type="match status" value="1"/>
</dbReference>
<feature type="repeat" description="ANK" evidence="1">
    <location>
        <begin position="206"/>
        <end position="238"/>
    </location>
</feature>
<feature type="repeat" description="ANK" evidence="1">
    <location>
        <begin position="583"/>
        <end position="615"/>
    </location>
</feature>
<protein>
    <recommendedName>
        <fullName evidence="3">SOCS box domain-containing protein</fullName>
    </recommendedName>
</protein>
<feature type="compositionally biased region" description="Low complexity" evidence="2">
    <location>
        <begin position="1417"/>
        <end position="1433"/>
    </location>
</feature>
<dbReference type="PROSITE" id="PS50297">
    <property type="entry name" value="ANK_REP_REGION"/>
    <property type="match status" value="9"/>
</dbReference>
<evidence type="ECO:0000313" key="4">
    <source>
        <dbReference type="EMBL" id="KAK3089050.1"/>
    </source>
</evidence>
<feature type="domain" description="SOCS box" evidence="3">
    <location>
        <begin position="701"/>
        <end position="737"/>
    </location>
</feature>
<evidence type="ECO:0000256" key="1">
    <source>
        <dbReference type="PROSITE-ProRule" id="PRU00023"/>
    </source>
</evidence>
<feature type="repeat" description="ANK" evidence="1">
    <location>
        <begin position="383"/>
        <end position="415"/>
    </location>
</feature>
<feature type="region of interest" description="Disordered" evidence="2">
    <location>
        <begin position="1324"/>
        <end position="1349"/>
    </location>
</feature>
<feature type="repeat" description="ANK" evidence="1">
    <location>
        <begin position="239"/>
        <end position="271"/>
    </location>
</feature>
<feature type="compositionally biased region" description="Polar residues" evidence="2">
    <location>
        <begin position="1439"/>
        <end position="1449"/>
    </location>
</feature>
<feature type="region of interest" description="Disordered" evidence="2">
    <location>
        <begin position="1363"/>
        <end position="1449"/>
    </location>
</feature>
<gene>
    <name evidence="4" type="ORF">FSP39_000412</name>
</gene>
<dbReference type="SUPFAM" id="SSF48403">
    <property type="entry name" value="Ankyrin repeat"/>
    <property type="match status" value="3"/>
</dbReference>
<feature type="repeat" description="ANK" evidence="1">
    <location>
        <begin position="550"/>
        <end position="582"/>
    </location>
</feature>
<dbReference type="Proteomes" id="UP001186944">
    <property type="component" value="Unassembled WGS sequence"/>
</dbReference>
<dbReference type="Pfam" id="PF12722">
    <property type="entry name" value="Hid1"/>
    <property type="match status" value="1"/>
</dbReference>
<feature type="region of interest" description="Disordered" evidence="2">
    <location>
        <begin position="53"/>
        <end position="72"/>
    </location>
</feature>
<evidence type="ECO:0000259" key="3">
    <source>
        <dbReference type="PROSITE" id="PS50225"/>
    </source>
</evidence>
<dbReference type="GO" id="GO:0035556">
    <property type="term" value="P:intracellular signal transduction"/>
    <property type="evidence" value="ECO:0007669"/>
    <property type="project" value="InterPro"/>
</dbReference>
<dbReference type="InterPro" id="IPR036770">
    <property type="entry name" value="Ankyrin_rpt-contain_sf"/>
</dbReference>
<dbReference type="InterPro" id="IPR001496">
    <property type="entry name" value="SOCS_box"/>
</dbReference>
<dbReference type="Pfam" id="PF12796">
    <property type="entry name" value="Ank_2"/>
    <property type="match status" value="5"/>
</dbReference>
<dbReference type="InterPro" id="IPR026705">
    <property type="entry name" value="Hid-1/Ecm30"/>
</dbReference>
<keyword evidence="1" id="KW-0040">ANK repeat</keyword>
<dbReference type="InterPro" id="IPR036036">
    <property type="entry name" value="SOCS_box-like_dom_sf"/>
</dbReference>
<dbReference type="GO" id="GO:0005797">
    <property type="term" value="C:Golgi medial cisterna"/>
    <property type="evidence" value="ECO:0007669"/>
    <property type="project" value="TreeGrafter"/>
</dbReference>